<comment type="cofactor">
    <cofactor evidence="1">
        <name>pyridoxal 5'-phosphate</name>
        <dbReference type="ChEBI" id="CHEBI:597326"/>
    </cofactor>
</comment>
<evidence type="ECO:0000256" key="1">
    <source>
        <dbReference type="ARBA" id="ARBA00001933"/>
    </source>
</evidence>
<reference evidence="4 5" key="1">
    <citation type="submission" date="2024-01" db="EMBL/GenBank/DDBJ databases">
        <title>Genome insights into Plantactinospora veratri sp. nov.</title>
        <authorList>
            <person name="Wang L."/>
        </authorList>
    </citation>
    <scope>NUCLEOTIDE SEQUENCE [LARGE SCALE GENOMIC DNA]</scope>
    <source>
        <strain evidence="4 5">NEAU-FHS4</strain>
    </source>
</reference>
<evidence type="ECO:0000313" key="4">
    <source>
        <dbReference type="EMBL" id="MEE6312008.1"/>
    </source>
</evidence>
<proteinExistence type="predicted"/>
<dbReference type="CDD" id="cd00640">
    <property type="entry name" value="Trp-synth-beta_II"/>
    <property type="match status" value="1"/>
</dbReference>
<dbReference type="PANTHER" id="PTHR42937:SF1">
    <property type="entry name" value="DIAMINOPROPIONATE AMMONIA-LYASE"/>
    <property type="match status" value="1"/>
</dbReference>
<feature type="domain" description="Tryptophan synthase beta chain-like PALP" evidence="3">
    <location>
        <begin position="37"/>
        <end position="331"/>
    </location>
</feature>
<keyword evidence="5" id="KW-1185">Reference proteome</keyword>
<accession>A0ABU7SPW5</accession>
<dbReference type="InterPro" id="IPR036052">
    <property type="entry name" value="TrpB-like_PALP_sf"/>
</dbReference>
<dbReference type="Pfam" id="PF00291">
    <property type="entry name" value="PALP"/>
    <property type="match status" value="1"/>
</dbReference>
<evidence type="ECO:0000256" key="2">
    <source>
        <dbReference type="ARBA" id="ARBA00022898"/>
    </source>
</evidence>
<evidence type="ECO:0000313" key="5">
    <source>
        <dbReference type="Proteomes" id="UP001339911"/>
    </source>
</evidence>
<comment type="caution">
    <text evidence="4">The sequence shown here is derived from an EMBL/GenBank/DDBJ whole genome shotgun (WGS) entry which is preliminary data.</text>
</comment>
<organism evidence="4 5">
    <name type="scientific">Plantactinospora veratri</name>
    <dbReference type="NCBI Taxonomy" id="1436122"/>
    <lineage>
        <taxon>Bacteria</taxon>
        <taxon>Bacillati</taxon>
        <taxon>Actinomycetota</taxon>
        <taxon>Actinomycetes</taxon>
        <taxon>Micromonosporales</taxon>
        <taxon>Micromonosporaceae</taxon>
        <taxon>Plantactinospora</taxon>
    </lineage>
</organism>
<gene>
    <name evidence="4" type="ORF">V1634_34885</name>
</gene>
<evidence type="ECO:0000259" key="3">
    <source>
        <dbReference type="Pfam" id="PF00291"/>
    </source>
</evidence>
<protein>
    <submittedName>
        <fullName evidence="4">Pyridoxal-phosphate dependent enzyme</fullName>
    </submittedName>
</protein>
<dbReference type="InterPro" id="IPR001926">
    <property type="entry name" value="TrpB-like_PALP"/>
</dbReference>
<dbReference type="PANTHER" id="PTHR42937">
    <property type="match status" value="1"/>
</dbReference>
<dbReference type="Proteomes" id="UP001339911">
    <property type="component" value="Unassembled WGS sequence"/>
</dbReference>
<sequence>MPTRPTGPAPEFVLNPTAGELPERPSRAVYDWHRGLPGYAATPLRELPGLAGQLGLERLWVKDETSRFGLPAFKILGASWASEVALAQLAARPAEPVLVAATDGNHGRAVARVARRAGCRARIFVPADTAPARVEAIRAEGAEIDARERTYDDAVRAAADFADASADAVLVSDTAFHPADPVPRATIDGYGTIFWEIGDAFARSGDPWPDLVTVQIGVGGLAAATARFLRHHAPGRPFICGVEPVDAGCAVASVGRATPVQIESAFRSVMVGLNAGRLSSAAWPDLSTALDGFLTVADEWALIARDALRAHGVPAGDTGAAGLAGLLALRQLAAEVDDPALAAARGARRALVVVTEGRTDDPVAVPRR</sequence>
<keyword evidence="2" id="KW-0663">Pyridoxal phosphate</keyword>
<dbReference type="SUPFAM" id="SSF53686">
    <property type="entry name" value="Tryptophan synthase beta subunit-like PLP-dependent enzymes"/>
    <property type="match status" value="1"/>
</dbReference>
<dbReference type="Gene3D" id="3.40.50.1100">
    <property type="match status" value="2"/>
</dbReference>
<name>A0ABU7SPW5_9ACTN</name>
<dbReference type="EMBL" id="JAZGQL010000040">
    <property type="protein sequence ID" value="MEE6312008.1"/>
    <property type="molecule type" value="Genomic_DNA"/>
</dbReference>
<dbReference type="RefSeq" id="WP_331211889.1">
    <property type="nucleotide sequence ID" value="NZ_JAZGQL010000040.1"/>
</dbReference>